<protein>
    <submittedName>
        <fullName evidence="1">Uncharacterized protein</fullName>
    </submittedName>
</protein>
<name>A0A4C1WZD3_EUMVA</name>
<gene>
    <name evidence="1" type="ORF">EVAR_41474_1</name>
</gene>
<evidence type="ECO:0000313" key="2">
    <source>
        <dbReference type="Proteomes" id="UP000299102"/>
    </source>
</evidence>
<dbReference type="EMBL" id="BGZK01000702">
    <property type="protein sequence ID" value="GBP56838.1"/>
    <property type="molecule type" value="Genomic_DNA"/>
</dbReference>
<dbReference type="Proteomes" id="UP000299102">
    <property type="component" value="Unassembled WGS sequence"/>
</dbReference>
<reference evidence="1 2" key="1">
    <citation type="journal article" date="2019" name="Commun. Biol.">
        <title>The bagworm genome reveals a unique fibroin gene that provides high tensile strength.</title>
        <authorList>
            <person name="Kono N."/>
            <person name="Nakamura H."/>
            <person name="Ohtoshi R."/>
            <person name="Tomita M."/>
            <person name="Numata K."/>
            <person name="Arakawa K."/>
        </authorList>
    </citation>
    <scope>NUCLEOTIDE SEQUENCE [LARGE SCALE GENOMIC DNA]</scope>
</reference>
<dbReference type="AlphaFoldDB" id="A0A4C1WZD3"/>
<keyword evidence="2" id="KW-1185">Reference proteome</keyword>
<sequence length="108" mass="12078">MGVVKCVKLVGHNSHRCLVHIPVLAWSSPEPCSSKELTLHHDDASSHIAKLRSTVGKQTKFQTLWCKYIELPLKDKTQWSASCEVTTRTLGCRCLVGLRHPLHGTPRP</sequence>
<accession>A0A4C1WZD3</accession>
<organism evidence="1 2">
    <name type="scientific">Eumeta variegata</name>
    <name type="common">Bagworm moth</name>
    <name type="synonym">Eumeta japonica</name>
    <dbReference type="NCBI Taxonomy" id="151549"/>
    <lineage>
        <taxon>Eukaryota</taxon>
        <taxon>Metazoa</taxon>
        <taxon>Ecdysozoa</taxon>
        <taxon>Arthropoda</taxon>
        <taxon>Hexapoda</taxon>
        <taxon>Insecta</taxon>
        <taxon>Pterygota</taxon>
        <taxon>Neoptera</taxon>
        <taxon>Endopterygota</taxon>
        <taxon>Lepidoptera</taxon>
        <taxon>Glossata</taxon>
        <taxon>Ditrysia</taxon>
        <taxon>Tineoidea</taxon>
        <taxon>Psychidae</taxon>
        <taxon>Oiketicinae</taxon>
        <taxon>Eumeta</taxon>
    </lineage>
</organism>
<evidence type="ECO:0000313" key="1">
    <source>
        <dbReference type="EMBL" id="GBP56838.1"/>
    </source>
</evidence>
<proteinExistence type="predicted"/>
<comment type="caution">
    <text evidence="1">The sequence shown here is derived from an EMBL/GenBank/DDBJ whole genome shotgun (WGS) entry which is preliminary data.</text>
</comment>